<dbReference type="PANTHER" id="PTHR30461:SF26">
    <property type="entry name" value="RESOLVASE HOMOLOG YNEB"/>
    <property type="match status" value="1"/>
</dbReference>
<organism evidence="3 4">
    <name type="scientific">Cylindrospermopsis raciborskii CENA302</name>
    <dbReference type="NCBI Taxonomy" id="1170768"/>
    <lineage>
        <taxon>Bacteria</taxon>
        <taxon>Bacillati</taxon>
        <taxon>Cyanobacteriota</taxon>
        <taxon>Cyanophyceae</taxon>
        <taxon>Nostocales</taxon>
        <taxon>Aphanizomenonaceae</taxon>
        <taxon>Cylindrospermopsis</taxon>
    </lineage>
</organism>
<comment type="similarity">
    <text evidence="1">Belongs to the site-specific recombinase resolvase family.</text>
</comment>
<evidence type="ECO:0000256" key="1">
    <source>
        <dbReference type="ARBA" id="ARBA00009913"/>
    </source>
</evidence>
<feature type="domain" description="Recombinase" evidence="2">
    <location>
        <begin position="136"/>
        <end position="236"/>
    </location>
</feature>
<evidence type="ECO:0000313" key="4">
    <source>
        <dbReference type="Proteomes" id="UP000190056"/>
    </source>
</evidence>
<dbReference type="InterPro" id="IPR011109">
    <property type="entry name" value="DNA_bind_recombinase_dom"/>
</dbReference>
<dbReference type="PANTHER" id="PTHR30461">
    <property type="entry name" value="DNA-INVERTASE FROM LAMBDOID PROPHAGE"/>
    <property type="match status" value="1"/>
</dbReference>
<evidence type="ECO:0000259" key="2">
    <source>
        <dbReference type="PROSITE" id="PS51737"/>
    </source>
</evidence>
<sequence>MRIIAYSYTDPLLETVPDDSSWGWEVDQIYQDLGNRSQLEQLIQECQSQLPVYLMIRRLEELGDTLQQVGDRLNQLETMGVIIIAIEQPYISETAEVPLTMLNLAQEIQSQQRSRRIRNGHARNRLEALRPPGKIPYGYRVSKGKYIIDRSTSPLVKDFIDHFLLYASVRGAVRYLAKKYGKKISVTTGRRWLTNPVYRGDTIYQNGETISNTHAGIISKEESAQVDRILRSNSRLSSRTASAPYSLAGLVLCNQCQQKMNINRVTHSSQPQEYLYLRNTKCPQNPKCHSISYEQVLTRTIETICQNLPTAVAQVNFTQLDSMKKKLTAQIVSQQAILDQLPILIETGVLDQETAKLRRYKLQTEISQLESQLAILPPVNLSSVAQAVSIPQFWMDLSEVERRFYLREFIRQIEVIRQGENWNLQIIFSF</sequence>
<dbReference type="InterPro" id="IPR006119">
    <property type="entry name" value="Resolv_N"/>
</dbReference>
<gene>
    <name evidence="3" type="ORF">CENA302_06300</name>
</gene>
<dbReference type="Proteomes" id="UP000190056">
    <property type="component" value="Unassembled WGS sequence"/>
</dbReference>
<dbReference type="InterPro" id="IPR036162">
    <property type="entry name" value="Resolvase-like_N_sf"/>
</dbReference>
<dbReference type="AlphaFoldDB" id="A0A9Q5QXV8"/>
<dbReference type="EMBL" id="MTPU01000027">
    <property type="protein sequence ID" value="OPH10221.1"/>
    <property type="molecule type" value="Genomic_DNA"/>
</dbReference>
<comment type="caution">
    <text evidence="3">The sequence shown here is derived from an EMBL/GenBank/DDBJ whole genome shotgun (WGS) entry which is preliminary data.</text>
</comment>
<dbReference type="InterPro" id="IPR050639">
    <property type="entry name" value="SSR_resolvase"/>
</dbReference>
<dbReference type="SUPFAM" id="SSF53041">
    <property type="entry name" value="Resolvase-like"/>
    <property type="match status" value="1"/>
</dbReference>
<dbReference type="Pfam" id="PF07508">
    <property type="entry name" value="Recombinase"/>
    <property type="match status" value="1"/>
</dbReference>
<dbReference type="RefSeq" id="WP_071250166.1">
    <property type="nucleotide sequence ID" value="NZ_MTPU01000027.1"/>
</dbReference>
<protein>
    <submittedName>
        <fullName evidence="3">Recombinase family protein</fullName>
    </submittedName>
</protein>
<dbReference type="PROSITE" id="PS51737">
    <property type="entry name" value="RECOMBINASE_DNA_BIND"/>
    <property type="match status" value="1"/>
</dbReference>
<proteinExistence type="inferred from homology"/>
<reference evidence="3 4" key="1">
    <citation type="submission" date="2017-01" db="EMBL/GenBank/DDBJ databases">
        <authorList>
            <person name="Abreu V.A."/>
            <person name="Popin R.V."/>
            <person name="Rigonato J."/>
            <person name="Andreote A.P."/>
            <person name="Schaker P.C."/>
            <person name="Hoff-Risseti C."/>
            <person name="Alvarenga D.O."/>
            <person name="Varani A.M."/>
            <person name="Fiore M.F."/>
        </authorList>
    </citation>
    <scope>NUCLEOTIDE SEQUENCE [LARGE SCALE GENOMIC DNA]</scope>
    <source>
        <strain evidence="3 4">CENA302</strain>
    </source>
</reference>
<accession>A0A9Q5QXV8</accession>
<dbReference type="Gene3D" id="3.90.1750.20">
    <property type="entry name" value="Putative Large Serine Recombinase, Chain B, Domain 2"/>
    <property type="match status" value="1"/>
</dbReference>
<dbReference type="SMART" id="SM00857">
    <property type="entry name" value="Resolvase"/>
    <property type="match status" value="1"/>
</dbReference>
<evidence type="ECO:0000313" key="3">
    <source>
        <dbReference type="EMBL" id="OPH10221.1"/>
    </source>
</evidence>
<dbReference type="InterPro" id="IPR038109">
    <property type="entry name" value="DNA_bind_recomb_sf"/>
</dbReference>
<name>A0A9Q5QXV8_9CYAN</name>
<dbReference type="Gene3D" id="3.40.50.1390">
    <property type="entry name" value="Resolvase, N-terminal catalytic domain"/>
    <property type="match status" value="1"/>
</dbReference>
<dbReference type="GO" id="GO:0000150">
    <property type="term" value="F:DNA strand exchange activity"/>
    <property type="evidence" value="ECO:0007669"/>
    <property type="project" value="InterPro"/>
</dbReference>
<dbReference type="GO" id="GO:0003677">
    <property type="term" value="F:DNA binding"/>
    <property type="evidence" value="ECO:0007669"/>
    <property type="project" value="InterPro"/>
</dbReference>
<dbReference type="Pfam" id="PF00239">
    <property type="entry name" value="Resolvase"/>
    <property type="match status" value="1"/>
</dbReference>